<reference evidence="2" key="1">
    <citation type="submission" date="2022-05" db="EMBL/GenBank/DDBJ databases">
        <title>The Musa troglodytarum L. genome provides insights into the mechanism of non-climacteric behaviour and enrichment of carotenoids.</title>
        <authorList>
            <person name="Wang J."/>
        </authorList>
    </citation>
    <scope>NUCLEOTIDE SEQUENCE</scope>
    <source>
        <tissue evidence="2">Leaf</tissue>
    </source>
</reference>
<organism evidence="2 3">
    <name type="scientific">Musa troglodytarum</name>
    <name type="common">fe'i banana</name>
    <dbReference type="NCBI Taxonomy" id="320322"/>
    <lineage>
        <taxon>Eukaryota</taxon>
        <taxon>Viridiplantae</taxon>
        <taxon>Streptophyta</taxon>
        <taxon>Embryophyta</taxon>
        <taxon>Tracheophyta</taxon>
        <taxon>Spermatophyta</taxon>
        <taxon>Magnoliopsida</taxon>
        <taxon>Liliopsida</taxon>
        <taxon>Zingiberales</taxon>
        <taxon>Musaceae</taxon>
        <taxon>Musa</taxon>
    </lineage>
</organism>
<evidence type="ECO:0000256" key="1">
    <source>
        <dbReference type="SAM" id="MobiDB-lite"/>
    </source>
</evidence>
<dbReference type="PANTHER" id="PTHR34066">
    <property type="entry name" value="GROWTH FACTOR 2"/>
    <property type="match status" value="1"/>
</dbReference>
<keyword evidence="3" id="KW-1185">Reference proteome</keyword>
<feature type="region of interest" description="Disordered" evidence="1">
    <location>
        <begin position="1"/>
        <end position="97"/>
    </location>
</feature>
<dbReference type="AlphaFoldDB" id="A0A9E7IAF5"/>
<dbReference type="OrthoDB" id="20835at2759"/>
<dbReference type="Proteomes" id="UP001055439">
    <property type="component" value="Chromosome 9"/>
</dbReference>
<evidence type="ECO:0000313" key="3">
    <source>
        <dbReference type="Proteomes" id="UP001055439"/>
    </source>
</evidence>
<proteinExistence type="predicted"/>
<accession>A0A9E7IAF5</accession>
<dbReference type="InterPro" id="IPR013885">
    <property type="entry name" value="DUF1764_euk"/>
</dbReference>
<name>A0A9E7IAF5_9LILI</name>
<dbReference type="Pfam" id="PF08576">
    <property type="entry name" value="DUF1764"/>
    <property type="match status" value="1"/>
</dbReference>
<dbReference type="PANTHER" id="PTHR34066:SF1">
    <property type="entry name" value="DUF1764 FAMILY PROTEIN"/>
    <property type="match status" value="1"/>
</dbReference>
<dbReference type="EMBL" id="CP097511">
    <property type="protein sequence ID" value="URE49390.1"/>
    <property type="molecule type" value="Genomic_DNA"/>
</dbReference>
<protein>
    <submittedName>
        <fullName evidence="2">Uncharacterized protein</fullName>
    </submittedName>
</protein>
<evidence type="ECO:0000313" key="2">
    <source>
        <dbReference type="EMBL" id="URE49390.1"/>
    </source>
</evidence>
<feature type="compositionally biased region" description="Basic residues" evidence="1">
    <location>
        <begin position="31"/>
        <end position="40"/>
    </location>
</feature>
<gene>
    <name evidence="2" type="ORF">MUK42_15406</name>
</gene>
<sequence>MTTDAAGQEEEKAHKTGKNQVQRTGEGGSGKHMKDKRTKRKEVALDWGPESQARRRRTADGLTVYSAAELGWGNPDSGGTPLCPVDSAPMGSSNKPC</sequence>